<proteinExistence type="predicted"/>
<comment type="caution">
    <text evidence="1">The sequence shown here is derived from an EMBL/GenBank/DDBJ whole genome shotgun (WGS) entry which is preliminary data.</text>
</comment>
<sequence>MSSGAWALTNELAALDQQASQEHGVRPWARFVGGGKTASCFGASSSLRVENFLFSLVMQNPTARLCKAQGTEA</sequence>
<reference evidence="1 2" key="1">
    <citation type="submission" date="2024-06" db="EMBL/GenBank/DDBJ databases">
        <title>Complete genome of Phlyctema vagabunda strain 19-DSS-EL-015.</title>
        <authorList>
            <person name="Fiorenzani C."/>
        </authorList>
    </citation>
    <scope>NUCLEOTIDE SEQUENCE [LARGE SCALE GENOMIC DNA]</scope>
    <source>
        <strain evidence="1 2">19-DSS-EL-015</strain>
    </source>
</reference>
<evidence type="ECO:0000313" key="1">
    <source>
        <dbReference type="EMBL" id="KAL3427768.1"/>
    </source>
</evidence>
<evidence type="ECO:0000313" key="2">
    <source>
        <dbReference type="Proteomes" id="UP001629113"/>
    </source>
</evidence>
<organism evidence="1 2">
    <name type="scientific">Phlyctema vagabunda</name>
    <dbReference type="NCBI Taxonomy" id="108571"/>
    <lineage>
        <taxon>Eukaryota</taxon>
        <taxon>Fungi</taxon>
        <taxon>Dikarya</taxon>
        <taxon>Ascomycota</taxon>
        <taxon>Pezizomycotina</taxon>
        <taxon>Leotiomycetes</taxon>
        <taxon>Helotiales</taxon>
        <taxon>Dermateaceae</taxon>
        <taxon>Phlyctema</taxon>
    </lineage>
</organism>
<dbReference type="Proteomes" id="UP001629113">
    <property type="component" value="Unassembled WGS sequence"/>
</dbReference>
<name>A0ABR4PWM9_9HELO</name>
<dbReference type="EMBL" id="JBFCZG010000001">
    <property type="protein sequence ID" value="KAL3427768.1"/>
    <property type="molecule type" value="Genomic_DNA"/>
</dbReference>
<gene>
    <name evidence="1" type="ORF">PVAG01_01277</name>
</gene>
<protein>
    <submittedName>
        <fullName evidence="1">Uncharacterized protein</fullName>
    </submittedName>
</protein>
<keyword evidence="2" id="KW-1185">Reference proteome</keyword>
<accession>A0ABR4PWM9</accession>